<name>A0A6C0DZX4_9ZZZZ</name>
<evidence type="ECO:0000256" key="1">
    <source>
        <dbReference type="SAM" id="MobiDB-lite"/>
    </source>
</evidence>
<feature type="compositionally biased region" description="Pro residues" evidence="1">
    <location>
        <begin position="1"/>
        <end position="12"/>
    </location>
</feature>
<sequence>MSAPSPSSPAPSPQTKFHPSNFETPNGDLPYNQRILFDQDANKEELIGTPGAYKITIDDKNISKNNTKQVFKNQYSDTLLTQMFFSQTNVENIQQLLRLFIYKKTNIIIDKQSYNELLTIMRSIFLEYSSHPPIIESNMSDSEKSTILPLYTKEVSRLNEIVVNDVVPRVQSQLIQYINYIKDISELPKPIERSTNVSNSGKKQYRSVTQVLTGGQL</sequence>
<accession>A0A6C0DZX4</accession>
<feature type="compositionally biased region" description="Polar residues" evidence="1">
    <location>
        <begin position="14"/>
        <end position="24"/>
    </location>
</feature>
<feature type="region of interest" description="Disordered" evidence="1">
    <location>
        <begin position="1"/>
        <end position="29"/>
    </location>
</feature>
<evidence type="ECO:0000313" key="3">
    <source>
        <dbReference type="EMBL" id="QHT20725.1"/>
    </source>
</evidence>
<feature type="domain" description="Minor capsid protein P8 central region" evidence="2">
    <location>
        <begin position="74"/>
        <end position="203"/>
    </location>
</feature>
<dbReference type="Pfam" id="PF19065">
    <property type="entry name" value="P8_CR"/>
    <property type="match status" value="1"/>
</dbReference>
<proteinExistence type="predicted"/>
<dbReference type="EMBL" id="MN739681">
    <property type="protein sequence ID" value="QHT20725.1"/>
    <property type="molecule type" value="Genomic_DNA"/>
</dbReference>
<dbReference type="AlphaFoldDB" id="A0A6C0DZX4"/>
<reference evidence="3" key="1">
    <citation type="journal article" date="2020" name="Nature">
        <title>Giant virus diversity and host interactions through global metagenomics.</title>
        <authorList>
            <person name="Schulz F."/>
            <person name="Roux S."/>
            <person name="Paez-Espino D."/>
            <person name="Jungbluth S."/>
            <person name="Walsh D.A."/>
            <person name="Denef V.J."/>
            <person name="McMahon K.D."/>
            <person name="Konstantinidis K.T."/>
            <person name="Eloe-Fadrosh E.A."/>
            <person name="Kyrpides N.C."/>
            <person name="Woyke T."/>
        </authorList>
    </citation>
    <scope>NUCLEOTIDE SEQUENCE</scope>
    <source>
        <strain evidence="3">GVMAG-M-3300023174-68</strain>
    </source>
</reference>
<evidence type="ECO:0000259" key="2">
    <source>
        <dbReference type="Pfam" id="PF19065"/>
    </source>
</evidence>
<organism evidence="3">
    <name type="scientific">viral metagenome</name>
    <dbReference type="NCBI Taxonomy" id="1070528"/>
    <lineage>
        <taxon>unclassified sequences</taxon>
        <taxon>metagenomes</taxon>
        <taxon>organismal metagenomes</taxon>
    </lineage>
</organism>
<protein>
    <recommendedName>
        <fullName evidence="2">Minor capsid protein P8 central region domain-containing protein</fullName>
    </recommendedName>
</protein>
<dbReference type="InterPro" id="IPR043916">
    <property type="entry name" value="P8_CR"/>
</dbReference>